<dbReference type="STRING" id="1193518.BN13_10059"/>
<dbReference type="EMBL" id="CAJC01000001">
    <property type="protein sequence ID" value="CCI51321.1"/>
    <property type="molecule type" value="Genomic_DNA"/>
</dbReference>
<keyword evidence="2" id="KW-1185">Reference proteome</keyword>
<dbReference type="NCBIfam" id="NF033179">
    <property type="entry name" value="TnsA_like_Actin"/>
    <property type="match status" value="1"/>
</dbReference>
<dbReference type="RefSeq" id="WP_048548640.1">
    <property type="nucleotide sequence ID" value="NZ_HF571038.1"/>
</dbReference>
<name>A0A077M2M8_9MICO</name>
<proteinExistence type="predicted"/>
<evidence type="ECO:0000313" key="1">
    <source>
        <dbReference type="EMBL" id="CCI51321.1"/>
    </source>
</evidence>
<evidence type="ECO:0000313" key="2">
    <source>
        <dbReference type="Proteomes" id="UP000035720"/>
    </source>
</evidence>
<dbReference type="Proteomes" id="UP000035720">
    <property type="component" value="Unassembled WGS sequence"/>
</dbReference>
<comment type="caution">
    <text evidence="1">The sequence shown here is derived from an EMBL/GenBank/DDBJ whole genome shotgun (WGS) entry which is preliminary data.</text>
</comment>
<dbReference type="InterPro" id="IPR048000">
    <property type="entry name" value="TnsA-like"/>
</dbReference>
<sequence>MATQPRERMVEFRYTSFMGQDVITTLNLAPSAEVARGLPVRSFPSYAGMGHYPGWWWSATVGDHVGYESLLERDRLMLADFDRDVVAIASQPFGISGRDGDALRRHVPDYLLLHRNGTVEVVDVKPADMLDKPDVAVVLDWTGRLLAVRGWRYSIWSGADPIELTNVRFLAQGRRARFVDSDAMATLARAGRPGRTLGAALAEASRSPHSSATLRAALIALLWKQTWQVALDQPIDMSTEIRTIREVHDEQRCS</sequence>
<dbReference type="AlphaFoldDB" id="A0A077M2M8"/>
<evidence type="ECO:0008006" key="3">
    <source>
        <dbReference type="Google" id="ProtNLM"/>
    </source>
</evidence>
<reference evidence="1 2" key="1">
    <citation type="journal article" date="2013" name="ISME J.">
        <title>A metabolic model for members of the genus Tetrasphaera involved in enhanced biological phosphorus removal.</title>
        <authorList>
            <person name="Kristiansen R."/>
            <person name="Nguyen H.T.T."/>
            <person name="Saunders A.M."/>
            <person name="Nielsen J.L."/>
            <person name="Wimmer R."/>
            <person name="Le V.Q."/>
            <person name="McIlroy S.J."/>
            <person name="Petrovski S."/>
            <person name="Seviour R.J."/>
            <person name="Calteau A."/>
            <person name="Nielsen K.L."/>
            <person name="Nielsen P.H."/>
        </authorList>
    </citation>
    <scope>NUCLEOTIDE SEQUENCE [LARGE SCALE GENOMIC DNA]</scope>
    <source>
        <strain evidence="1 2">Ben 74</strain>
    </source>
</reference>
<organism evidence="1 2">
    <name type="scientific">Nostocoides jenkinsii Ben 74</name>
    <dbReference type="NCBI Taxonomy" id="1193518"/>
    <lineage>
        <taxon>Bacteria</taxon>
        <taxon>Bacillati</taxon>
        <taxon>Actinomycetota</taxon>
        <taxon>Actinomycetes</taxon>
        <taxon>Micrococcales</taxon>
        <taxon>Intrasporangiaceae</taxon>
        <taxon>Nostocoides</taxon>
    </lineage>
</organism>
<accession>A0A077M2M8</accession>
<gene>
    <name evidence="1" type="ORF">BN13_10059</name>
</gene>
<protein>
    <recommendedName>
        <fullName evidence="3">TnsA endonuclease N-terminal domain-containing protein</fullName>
    </recommendedName>
</protein>